<dbReference type="InterPro" id="IPR052894">
    <property type="entry name" value="AsmA-related"/>
</dbReference>
<dbReference type="PANTHER" id="PTHR30441:SF8">
    <property type="entry name" value="DUF748 DOMAIN-CONTAINING PROTEIN"/>
    <property type="match status" value="1"/>
</dbReference>
<feature type="region of interest" description="Disordered" evidence="1">
    <location>
        <begin position="744"/>
        <end position="769"/>
    </location>
</feature>
<dbReference type="Proteomes" id="UP000546464">
    <property type="component" value="Unassembled WGS sequence"/>
</dbReference>
<keyword evidence="2" id="KW-0472">Membrane</keyword>
<dbReference type="GO" id="GO:0090313">
    <property type="term" value="P:regulation of protein targeting to membrane"/>
    <property type="evidence" value="ECO:0007669"/>
    <property type="project" value="TreeGrafter"/>
</dbReference>
<dbReference type="AlphaFoldDB" id="A0A842HLH6"/>
<proteinExistence type="predicted"/>
<sequence length="965" mass="106718">MSARSQHPVRPWWKHLLGWIHVLFNLGLLAALFAQGALIYLLWEDGELPIPGFVTDKVEQALAEQGYEVEIASMKLDLRGILLLRKIEVRLPGYHEPIAEADLVLIEFPPWAVFERHFLPDEVWLSRCNLFCPTVLSPTGAREQVAQDIFTEVAIRNKRLDLDRLILRLRGLDIRADGSLPVARIEKMMESDEAVTPEERDRRTAAAYAAFCREVLKANAWVERFTDPRVQVRFEPAPDGQDVRLAVDFQAEDFNLGQGIDGGRMTAQAEATGLDADSFRLRKAYARMRNMAWEGKAKAGAVQLQAIIPKPGLHALPQACELAAINVEAVNLKVDTVTGSADFARSPLVEASLHLLTGEDLHWLHVDGRVDMQKETADLAVRAWWDPMDLLKISFLEGKFEHPPDLDCSKRPRWSGNVRLDEGFRFASAEVELDFGRTRYEKLELTSAFARARVTPSQLDVYQAVLSTPRYTVEGSYSENFDTKGYRFLLEGNVDPMEISFLIDADWWEPLWKDFDFHGTLPYSNIDIQGFYGRGDEGKTFFGYNKLVDLTYQGVDVDTFTAMLWREPIRIILYDMQGKNREGAFNAALQFCYSPDDGDQRTSLGFAAASTLPLTQGAGLAGKEALGYVKDFQTTSPPQVQVNGLTVDGKDGREDQLYLKIIARMDTQTIYDGFVFDHLAFRGFLKPGLLQLRGMTFGMAGGKGTGQADVKLAEADGADEMALGVSLKGASYEQLQDAIPFLGEDEKDAPAPAPAPVQPPPPPVSKGKKEELAKIDFDLNAQGKTGDVTSFRGHGNIGVRDAVLGQIHLFGGFSRAIQAVGLNLGTVDFTKGQAPFVVGKGYAHFSKVEISGPTARIDANGNINLDTNELDFFLSLYPLGGIDVPVISQIFSAINPLTDVVEAQLQGTFSKPRWKVDFRPIGIFTGQKQVQNPTGQTPLTSDQSGLFNVLEEVPEEVPKLGGAGN</sequence>
<evidence type="ECO:0000313" key="4">
    <source>
        <dbReference type="Proteomes" id="UP000546464"/>
    </source>
</evidence>
<feature type="compositionally biased region" description="Pro residues" evidence="1">
    <location>
        <begin position="751"/>
        <end position="764"/>
    </location>
</feature>
<dbReference type="EMBL" id="JACHVB010000064">
    <property type="protein sequence ID" value="MBC2596317.1"/>
    <property type="molecule type" value="Genomic_DNA"/>
</dbReference>
<dbReference type="GO" id="GO:0005886">
    <property type="term" value="C:plasma membrane"/>
    <property type="evidence" value="ECO:0007669"/>
    <property type="project" value="TreeGrafter"/>
</dbReference>
<accession>A0A842HLH6</accession>
<protein>
    <recommendedName>
        <fullName evidence="5">AsmA-like C-terminal domain-containing protein</fullName>
    </recommendedName>
</protein>
<feature type="transmembrane region" description="Helical" evidence="2">
    <location>
        <begin position="20"/>
        <end position="43"/>
    </location>
</feature>
<reference evidence="3 4" key="1">
    <citation type="submission" date="2020-07" db="EMBL/GenBank/DDBJ databases">
        <authorList>
            <person name="Feng X."/>
        </authorList>
    </citation>
    <scope>NUCLEOTIDE SEQUENCE [LARGE SCALE GENOMIC DNA]</scope>
    <source>
        <strain evidence="3 4">JCM31066</strain>
    </source>
</reference>
<evidence type="ECO:0000256" key="2">
    <source>
        <dbReference type="SAM" id="Phobius"/>
    </source>
</evidence>
<evidence type="ECO:0008006" key="5">
    <source>
        <dbReference type="Google" id="ProtNLM"/>
    </source>
</evidence>
<dbReference type="RefSeq" id="WP_185677231.1">
    <property type="nucleotide sequence ID" value="NZ_JACHVB010000064.1"/>
</dbReference>
<evidence type="ECO:0000256" key="1">
    <source>
        <dbReference type="SAM" id="MobiDB-lite"/>
    </source>
</evidence>
<keyword evidence="2" id="KW-1133">Transmembrane helix</keyword>
<evidence type="ECO:0000313" key="3">
    <source>
        <dbReference type="EMBL" id="MBC2596317.1"/>
    </source>
</evidence>
<keyword evidence="4" id="KW-1185">Reference proteome</keyword>
<dbReference type="PANTHER" id="PTHR30441">
    <property type="entry name" value="DUF748 DOMAIN-CONTAINING PROTEIN"/>
    <property type="match status" value="1"/>
</dbReference>
<gene>
    <name evidence="3" type="ORF">H5P28_18780</name>
</gene>
<name>A0A842HLH6_9BACT</name>
<keyword evidence="2" id="KW-0812">Transmembrane</keyword>
<organism evidence="3 4">
    <name type="scientific">Ruficoccus amylovorans</name>
    <dbReference type="NCBI Taxonomy" id="1804625"/>
    <lineage>
        <taxon>Bacteria</taxon>
        <taxon>Pseudomonadati</taxon>
        <taxon>Verrucomicrobiota</taxon>
        <taxon>Opitutia</taxon>
        <taxon>Puniceicoccales</taxon>
        <taxon>Cerasicoccaceae</taxon>
        <taxon>Ruficoccus</taxon>
    </lineage>
</organism>
<comment type="caution">
    <text evidence="3">The sequence shown here is derived from an EMBL/GenBank/DDBJ whole genome shotgun (WGS) entry which is preliminary data.</text>
</comment>